<evidence type="ECO:0008006" key="2">
    <source>
        <dbReference type="Google" id="ProtNLM"/>
    </source>
</evidence>
<protein>
    <recommendedName>
        <fullName evidence="2">CopG family transcriptional regulator</fullName>
    </recommendedName>
</protein>
<dbReference type="EMBL" id="CACVAW010000035">
    <property type="protein sequence ID" value="CAA6809101.1"/>
    <property type="molecule type" value="Genomic_DNA"/>
</dbReference>
<accession>A0A6S6STI3</accession>
<evidence type="ECO:0000313" key="1">
    <source>
        <dbReference type="EMBL" id="CAA6809101.1"/>
    </source>
</evidence>
<organism evidence="1">
    <name type="scientific">uncultured Campylobacterales bacterium</name>
    <dbReference type="NCBI Taxonomy" id="352960"/>
    <lineage>
        <taxon>Bacteria</taxon>
        <taxon>Pseudomonadati</taxon>
        <taxon>Campylobacterota</taxon>
        <taxon>Epsilonproteobacteria</taxon>
        <taxon>Campylobacterales</taxon>
        <taxon>environmental samples</taxon>
    </lineage>
</organism>
<proteinExistence type="predicted"/>
<gene>
    <name evidence="1" type="ORF">HELGO_WM17429</name>
</gene>
<sequence length="72" mass="8391">MYKNVKPVTFTLPFDLIDDIDNIALSLKKKKTTIVKEALEMYLDYQDLKIAESRLTDGDDEVIESEDFFNEL</sequence>
<reference evidence="1" key="1">
    <citation type="submission" date="2020-01" db="EMBL/GenBank/DDBJ databases">
        <authorList>
            <person name="Meier V. D."/>
            <person name="Meier V D."/>
        </authorList>
    </citation>
    <scope>NUCLEOTIDE SEQUENCE</scope>
    <source>
        <strain evidence="1">HLG_WM_MAG_12</strain>
    </source>
</reference>
<name>A0A6S6STI3_9BACT</name>
<dbReference type="AlphaFoldDB" id="A0A6S6STI3"/>